<feature type="transmembrane region" description="Helical" evidence="9">
    <location>
        <begin position="16"/>
        <end position="34"/>
    </location>
</feature>
<dbReference type="STRING" id="82801.SAMN04488506_0117"/>
<evidence type="ECO:0000256" key="4">
    <source>
        <dbReference type="ARBA" id="ARBA00022692"/>
    </source>
</evidence>
<feature type="transmembrane region" description="Helical" evidence="9">
    <location>
        <begin position="241"/>
        <end position="263"/>
    </location>
</feature>
<proteinExistence type="predicted"/>
<dbReference type="GO" id="GO:0016887">
    <property type="term" value="F:ATP hydrolysis activity"/>
    <property type="evidence" value="ECO:0007669"/>
    <property type="project" value="InterPro"/>
</dbReference>
<dbReference type="SMART" id="SM00382">
    <property type="entry name" value="AAA"/>
    <property type="match status" value="1"/>
</dbReference>
<dbReference type="Pfam" id="PF00664">
    <property type="entry name" value="ABC_membrane"/>
    <property type="match status" value="1"/>
</dbReference>
<evidence type="ECO:0000313" key="12">
    <source>
        <dbReference type="EMBL" id="SFP97175.1"/>
    </source>
</evidence>
<dbReference type="InterPro" id="IPR003439">
    <property type="entry name" value="ABC_transporter-like_ATP-bd"/>
</dbReference>
<dbReference type="SUPFAM" id="SSF90123">
    <property type="entry name" value="ABC transporter transmembrane region"/>
    <property type="match status" value="1"/>
</dbReference>
<feature type="domain" description="ABC transmembrane type-1" evidence="11">
    <location>
        <begin position="19"/>
        <end position="301"/>
    </location>
</feature>
<evidence type="ECO:0000256" key="1">
    <source>
        <dbReference type="ARBA" id="ARBA00004651"/>
    </source>
</evidence>
<dbReference type="PROSITE" id="PS50893">
    <property type="entry name" value="ABC_TRANSPORTER_2"/>
    <property type="match status" value="1"/>
</dbReference>
<dbReference type="GO" id="GO:0015421">
    <property type="term" value="F:ABC-type oligopeptide transporter activity"/>
    <property type="evidence" value="ECO:0007669"/>
    <property type="project" value="TreeGrafter"/>
</dbReference>
<reference evidence="12 13" key="1">
    <citation type="submission" date="2016-10" db="EMBL/GenBank/DDBJ databases">
        <authorList>
            <person name="de Groot N.N."/>
        </authorList>
    </citation>
    <scope>NUCLEOTIDE SEQUENCE [LARGE SCALE GENOMIC DNA]</scope>
    <source>
        <strain evidence="12 13">DSM 20581</strain>
    </source>
</reference>
<keyword evidence="7 9" id="KW-1133">Transmembrane helix</keyword>
<evidence type="ECO:0000313" key="13">
    <source>
        <dbReference type="Proteomes" id="UP000199136"/>
    </source>
</evidence>
<dbReference type="EMBL" id="FOXW01000001">
    <property type="protein sequence ID" value="SFP97175.1"/>
    <property type="molecule type" value="Genomic_DNA"/>
</dbReference>
<feature type="transmembrane region" description="Helical" evidence="9">
    <location>
        <begin position="133"/>
        <end position="154"/>
    </location>
</feature>
<protein>
    <submittedName>
        <fullName evidence="12">ATP-binding cassette, subfamily B</fullName>
    </submittedName>
</protein>
<dbReference type="OrthoDB" id="9770415at2"/>
<evidence type="ECO:0000259" key="10">
    <source>
        <dbReference type="PROSITE" id="PS50893"/>
    </source>
</evidence>
<evidence type="ECO:0000256" key="5">
    <source>
        <dbReference type="ARBA" id="ARBA00022741"/>
    </source>
</evidence>
<evidence type="ECO:0000256" key="9">
    <source>
        <dbReference type="SAM" id="Phobius"/>
    </source>
</evidence>
<dbReference type="InterPro" id="IPR036640">
    <property type="entry name" value="ABC1_TM_sf"/>
</dbReference>
<keyword evidence="8 9" id="KW-0472">Membrane</keyword>
<keyword evidence="3" id="KW-1003">Cell membrane</keyword>
<evidence type="ECO:0000256" key="3">
    <source>
        <dbReference type="ARBA" id="ARBA00022475"/>
    </source>
</evidence>
<evidence type="ECO:0000256" key="8">
    <source>
        <dbReference type="ARBA" id="ARBA00023136"/>
    </source>
</evidence>
<dbReference type="PANTHER" id="PTHR43394:SF1">
    <property type="entry name" value="ATP-BINDING CASSETTE SUB-FAMILY B MEMBER 10, MITOCHONDRIAL"/>
    <property type="match status" value="1"/>
</dbReference>
<dbReference type="InterPro" id="IPR011527">
    <property type="entry name" value="ABC1_TM_dom"/>
</dbReference>
<dbReference type="InterPro" id="IPR027417">
    <property type="entry name" value="P-loop_NTPase"/>
</dbReference>
<dbReference type="Proteomes" id="UP000199136">
    <property type="component" value="Unassembled WGS sequence"/>
</dbReference>
<dbReference type="Gene3D" id="3.40.50.300">
    <property type="entry name" value="P-loop containing nucleotide triphosphate hydrolases"/>
    <property type="match status" value="1"/>
</dbReference>
<dbReference type="InterPro" id="IPR039421">
    <property type="entry name" value="Type_1_exporter"/>
</dbReference>
<dbReference type="PROSITE" id="PS50929">
    <property type="entry name" value="ABC_TM1F"/>
    <property type="match status" value="1"/>
</dbReference>
<dbReference type="SUPFAM" id="SSF52540">
    <property type="entry name" value="P-loop containing nucleoside triphosphate hydrolases"/>
    <property type="match status" value="1"/>
</dbReference>
<accession>A0A1I5UPK9</accession>
<dbReference type="PROSITE" id="PS00211">
    <property type="entry name" value="ABC_TRANSPORTER_1"/>
    <property type="match status" value="1"/>
</dbReference>
<dbReference type="InterPro" id="IPR017871">
    <property type="entry name" value="ABC_transporter-like_CS"/>
</dbReference>
<dbReference type="GO" id="GO:0005886">
    <property type="term" value="C:plasma membrane"/>
    <property type="evidence" value="ECO:0007669"/>
    <property type="project" value="UniProtKB-SubCell"/>
</dbReference>
<keyword evidence="13" id="KW-1185">Reference proteome</keyword>
<dbReference type="InterPro" id="IPR003593">
    <property type="entry name" value="AAA+_ATPase"/>
</dbReference>
<evidence type="ECO:0000256" key="7">
    <source>
        <dbReference type="ARBA" id="ARBA00022989"/>
    </source>
</evidence>
<dbReference type="GO" id="GO:0005524">
    <property type="term" value="F:ATP binding"/>
    <property type="evidence" value="ECO:0007669"/>
    <property type="project" value="UniProtKB-KW"/>
</dbReference>
<gene>
    <name evidence="12" type="ORF">SAMN04488506_0117</name>
</gene>
<keyword evidence="5" id="KW-0547">Nucleotide-binding</keyword>
<evidence type="ECO:0000256" key="2">
    <source>
        <dbReference type="ARBA" id="ARBA00022448"/>
    </source>
</evidence>
<dbReference type="CDD" id="cd18542">
    <property type="entry name" value="ABC_6TM_YknU_like"/>
    <property type="match status" value="1"/>
</dbReference>
<evidence type="ECO:0000256" key="6">
    <source>
        <dbReference type="ARBA" id="ARBA00022840"/>
    </source>
</evidence>
<keyword evidence="4 9" id="KW-0812">Transmembrane</keyword>
<organism evidence="12 13">
    <name type="scientific">Desemzia incerta</name>
    <dbReference type="NCBI Taxonomy" id="82801"/>
    <lineage>
        <taxon>Bacteria</taxon>
        <taxon>Bacillati</taxon>
        <taxon>Bacillota</taxon>
        <taxon>Bacilli</taxon>
        <taxon>Lactobacillales</taxon>
        <taxon>Carnobacteriaceae</taxon>
        <taxon>Desemzia</taxon>
    </lineage>
</organism>
<dbReference type="Pfam" id="PF00005">
    <property type="entry name" value="ABC_tran"/>
    <property type="match status" value="1"/>
</dbReference>
<feature type="transmembrane region" description="Helical" evidence="9">
    <location>
        <begin position="160"/>
        <end position="178"/>
    </location>
</feature>
<sequence>MSSFRWIWGYIKPYKVYWFWASLWTVIVALLNVVTPYIGGMIVDEVINKERGSLLVPLLVIMIVATVLRTVLRYVYQMMFETTGQNVLFKIREDLYTKLQEMDFVFFNTTRVGDIMARMTGDTDAIRHAVSWVYFNILDSAILFISAIIFLGAIQWRLMLSMLIITPFIGILTVMLSSRANAAYYEIRESFSRLNSMVEENIGGNKVVKAFANEDYETKKFNKRNEDYRERNLFSAEISRTYLPVLETLAGLLSVITIGLGGFFVIRGIMTVGELVAFSGLTWMLNVPMRSIGMFMNDSQRFITATYKIRQMLSAKPLIPVEQQRREQRIRGEVEFQHVSFAFADDPENKVLEDISLKASPGQTIGILGETGSGKSTLVNLISRFFDPTEGRVLIDGEDIKNWNVRELRQNISIVMQDVFLFSDTIQENISYGTPEAPIETIREMAKVADASPFIEKMPEKYGTYLGERGSGLSGGQKQRLSLARGLMKNPAILILDDTTSAVDMETEVKIQDAMRRVSQEKTTFIIANRISSVKAADEIVILSKGRIVERGRHSELLQKRGAYYDIYREQLGQSEVEEAFDDGTE</sequence>
<dbReference type="FunFam" id="3.40.50.300:FF:000221">
    <property type="entry name" value="Multidrug ABC transporter ATP-binding protein"/>
    <property type="match status" value="1"/>
</dbReference>
<dbReference type="Gene3D" id="1.20.1560.10">
    <property type="entry name" value="ABC transporter type 1, transmembrane domain"/>
    <property type="match status" value="1"/>
</dbReference>
<dbReference type="PANTHER" id="PTHR43394">
    <property type="entry name" value="ATP-DEPENDENT PERMEASE MDL1, MITOCHONDRIAL"/>
    <property type="match status" value="1"/>
</dbReference>
<feature type="transmembrane region" description="Helical" evidence="9">
    <location>
        <begin position="54"/>
        <end position="72"/>
    </location>
</feature>
<dbReference type="RefSeq" id="WP_092479131.1">
    <property type="nucleotide sequence ID" value="NZ_FOXW01000001.1"/>
</dbReference>
<keyword evidence="6 12" id="KW-0067">ATP-binding</keyword>
<feature type="domain" description="ABC transporter" evidence="10">
    <location>
        <begin position="334"/>
        <end position="570"/>
    </location>
</feature>
<keyword evidence="2" id="KW-0813">Transport</keyword>
<evidence type="ECO:0000259" key="11">
    <source>
        <dbReference type="PROSITE" id="PS50929"/>
    </source>
</evidence>
<dbReference type="AlphaFoldDB" id="A0A1I5UPK9"/>
<comment type="subcellular location">
    <subcellularLocation>
        <location evidence="1">Cell membrane</location>
        <topology evidence="1">Multi-pass membrane protein</topology>
    </subcellularLocation>
</comment>
<name>A0A1I5UPK9_9LACT</name>